<dbReference type="InterPro" id="IPR052780">
    <property type="entry name" value="AAA_Catabolism_Regulators"/>
</dbReference>
<reference evidence="1 2" key="1">
    <citation type="submission" date="2019-04" db="EMBL/GenBank/DDBJ databases">
        <title>Fungal friends and foes A comparative genomics study of 23 Aspergillus species from section Flavi.</title>
        <authorList>
            <consortium name="DOE Joint Genome Institute"/>
            <person name="Kjaerbolling I."/>
            <person name="Vesth T.C."/>
            <person name="Frisvad J.C."/>
            <person name="Nybo J.L."/>
            <person name="Theobald S."/>
            <person name="Kildgaard S."/>
            <person name="Petersen T.I."/>
            <person name="Kuo A."/>
            <person name="Sato A."/>
            <person name="Lyhne E.K."/>
            <person name="Kogle M.E."/>
            <person name="Wiebenga A."/>
            <person name="Kun R.S."/>
            <person name="Lubbers R.J."/>
            <person name="Makela M.R."/>
            <person name="Barry K."/>
            <person name="Chovatia M."/>
            <person name="Clum A."/>
            <person name="Daum C."/>
            <person name="Haridas S."/>
            <person name="He G."/>
            <person name="LaButti K."/>
            <person name="Lipzen A."/>
            <person name="Mondo S."/>
            <person name="Pangilinan J."/>
            <person name="Riley R."/>
            <person name="Salamov A."/>
            <person name="Simmons B.A."/>
            <person name="Magnuson J.K."/>
            <person name="Henrissat B."/>
            <person name="Mortensen U.H."/>
            <person name="Larsen T.O."/>
            <person name="De vries R.P."/>
            <person name="Grigoriev I.V."/>
            <person name="Machida M."/>
            <person name="Baker S.E."/>
            <person name="Andersen M.R."/>
        </authorList>
    </citation>
    <scope>NUCLEOTIDE SEQUENCE [LARGE SCALE GENOMIC DNA]</scope>
    <source>
        <strain evidence="1 2">CBS 126849</strain>
    </source>
</reference>
<proteinExistence type="predicted"/>
<keyword evidence="2" id="KW-1185">Reference proteome</keyword>
<organism evidence="1 2">
    <name type="scientific">Aspergillus novoparasiticus</name>
    <dbReference type="NCBI Taxonomy" id="986946"/>
    <lineage>
        <taxon>Eukaryota</taxon>
        <taxon>Fungi</taxon>
        <taxon>Dikarya</taxon>
        <taxon>Ascomycota</taxon>
        <taxon>Pezizomycotina</taxon>
        <taxon>Eurotiomycetes</taxon>
        <taxon>Eurotiomycetidae</taxon>
        <taxon>Eurotiales</taxon>
        <taxon>Aspergillaceae</taxon>
        <taxon>Aspergillus</taxon>
        <taxon>Aspergillus subgen. Circumdati</taxon>
    </lineage>
</organism>
<dbReference type="PANTHER" id="PTHR31644:SF2">
    <property type="entry name" value="TRANSCRIPTIONAL ACTIVATOR ARO80-RELATED"/>
    <property type="match status" value="1"/>
</dbReference>
<feature type="non-terminal residue" evidence="1">
    <location>
        <position position="1"/>
    </location>
</feature>
<dbReference type="GO" id="GO:0009074">
    <property type="term" value="P:aromatic amino acid family catabolic process"/>
    <property type="evidence" value="ECO:0007669"/>
    <property type="project" value="TreeGrafter"/>
</dbReference>
<evidence type="ECO:0008006" key="3">
    <source>
        <dbReference type="Google" id="ProtNLM"/>
    </source>
</evidence>
<sequence>MGAKATRSISTLEALLLLVEWHPESFYHQVGERERNQAEKDKDIIGPEKRANTALEHSQMDISEFSLKFDHTSWALLGCARTLELELGVQFQSHEGSPPCALDDPSAPPDCLSSALIEQRERYIQLSSLIRIFEHQLSIRLGFAPRVTPFKELDRLGVLKYNLNQSKNLVAAWVQISQVETLIAEHSLTQKQHPTTYNAENTMTDSDVRFITHVELALFEWLNKYTELSSLFDSILVSAVLLEYHYVQSYAYSVVLQAEFERWVANGTCSIEPCLGQVYLDQPCQKYADALATSACIFFQIVCHYGEIGALKYAPVRLLARIASMITIFIKVLALPLLTVDVENCLLLLRNAGKVLRSNAADRLHVFAQYNDFLDAHVGEFQRRFMRVPSEL</sequence>
<evidence type="ECO:0000313" key="1">
    <source>
        <dbReference type="EMBL" id="KAB8213269.1"/>
    </source>
</evidence>
<accession>A0A5N6E7H6</accession>
<dbReference type="EMBL" id="ML733651">
    <property type="protein sequence ID" value="KAB8213269.1"/>
    <property type="molecule type" value="Genomic_DNA"/>
</dbReference>
<dbReference type="PANTHER" id="PTHR31644">
    <property type="entry name" value="TRANSCRIPTIONAL ACTIVATOR ARO80-RELATED"/>
    <property type="match status" value="1"/>
</dbReference>
<dbReference type="GO" id="GO:0005634">
    <property type="term" value="C:nucleus"/>
    <property type="evidence" value="ECO:0007669"/>
    <property type="project" value="TreeGrafter"/>
</dbReference>
<dbReference type="AlphaFoldDB" id="A0A5N6E7H6"/>
<dbReference type="Proteomes" id="UP000326799">
    <property type="component" value="Unassembled WGS sequence"/>
</dbReference>
<protein>
    <recommendedName>
        <fullName evidence="3">Transcription factor domain-containing protein</fullName>
    </recommendedName>
</protein>
<dbReference type="GO" id="GO:0045944">
    <property type="term" value="P:positive regulation of transcription by RNA polymerase II"/>
    <property type="evidence" value="ECO:0007669"/>
    <property type="project" value="TreeGrafter"/>
</dbReference>
<gene>
    <name evidence="1" type="ORF">BDV33DRAFT_185109</name>
</gene>
<name>A0A5N6E7H6_9EURO</name>
<dbReference type="GO" id="GO:0000981">
    <property type="term" value="F:DNA-binding transcription factor activity, RNA polymerase II-specific"/>
    <property type="evidence" value="ECO:0007669"/>
    <property type="project" value="TreeGrafter"/>
</dbReference>
<evidence type="ECO:0000313" key="2">
    <source>
        <dbReference type="Proteomes" id="UP000326799"/>
    </source>
</evidence>